<accession>A0A9J6B6N9</accession>
<evidence type="ECO:0000313" key="1">
    <source>
        <dbReference type="EMBL" id="KAG5632337.1"/>
    </source>
</evidence>
<dbReference type="EMBL" id="JACXVP010000001">
    <property type="protein sequence ID" value="KAG5632337.1"/>
    <property type="molecule type" value="Genomic_DNA"/>
</dbReference>
<dbReference type="Proteomes" id="UP000824120">
    <property type="component" value="Chromosome 1"/>
</dbReference>
<evidence type="ECO:0000313" key="2">
    <source>
        <dbReference type="Proteomes" id="UP000824120"/>
    </source>
</evidence>
<proteinExistence type="predicted"/>
<reference evidence="1 2" key="1">
    <citation type="submission" date="2020-09" db="EMBL/GenBank/DDBJ databases">
        <title>De no assembly of potato wild relative species, Solanum commersonii.</title>
        <authorList>
            <person name="Cho K."/>
        </authorList>
    </citation>
    <scope>NUCLEOTIDE SEQUENCE [LARGE SCALE GENOMIC DNA]</scope>
    <source>
        <strain evidence="1">LZ3.2</strain>
        <tissue evidence="1">Leaf</tissue>
    </source>
</reference>
<organism evidence="1 2">
    <name type="scientific">Solanum commersonii</name>
    <name type="common">Commerson's wild potato</name>
    <name type="synonym">Commerson's nightshade</name>
    <dbReference type="NCBI Taxonomy" id="4109"/>
    <lineage>
        <taxon>Eukaryota</taxon>
        <taxon>Viridiplantae</taxon>
        <taxon>Streptophyta</taxon>
        <taxon>Embryophyta</taxon>
        <taxon>Tracheophyta</taxon>
        <taxon>Spermatophyta</taxon>
        <taxon>Magnoliopsida</taxon>
        <taxon>eudicotyledons</taxon>
        <taxon>Gunneridae</taxon>
        <taxon>Pentapetalae</taxon>
        <taxon>asterids</taxon>
        <taxon>lamiids</taxon>
        <taxon>Solanales</taxon>
        <taxon>Solanaceae</taxon>
        <taxon>Solanoideae</taxon>
        <taxon>Solaneae</taxon>
        <taxon>Solanum</taxon>
    </lineage>
</organism>
<protein>
    <submittedName>
        <fullName evidence="1">Uncharacterized protein</fullName>
    </submittedName>
</protein>
<comment type="caution">
    <text evidence="1">The sequence shown here is derived from an EMBL/GenBank/DDBJ whole genome shotgun (WGS) entry which is preliminary data.</text>
</comment>
<gene>
    <name evidence="1" type="ORF">H5410_004054</name>
</gene>
<sequence>MGYPNLPQYRLELEVVSPWVRPKALVEDQLDSRYLEFEVKHGHYLARRNKAGEKNEEIKA</sequence>
<name>A0A9J6B6N9_SOLCO</name>
<dbReference type="AlphaFoldDB" id="A0A9J6B6N9"/>
<keyword evidence="2" id="KW-1185">Reference proteome</keyword>